<evidence type="ECO:0000256" key="12">
    <source>
        <dbReference type="RuleBase" id="RU361205"/>
    </source>
</evidence>
<dbReference type="PROSITE" id="PS50972">
    <property type="entry name" value="PTERIN_BINDING"/>
    <property type="match status" value="1"/>
</dbReference>
<keyword evidence="9 12" id="KW-0460">Magnesium</keyword>
<dbReference type="GO" id="GO:0004156">
    <property type="term" value="F:dihydropteroate synthase activity"/>
    <property type="evidence" value="ECO:0007669"/>
    <property type="project" value="UniProtKB-EC"/>
</dbReference>
<keyword evidence="7 12" id="KW-0808">Transferase</keyword>
<proteinExistence type="inferred from homology"/>
<dbReference type="GO" id="GO:0046656">
    <property type="term" value="P:folic acid biosynthetic process"/>
    <property type="evidence" value="ECO:0007669"/>
    <property type="project" value="UniProtKB-KW"/>
</dbReference>
<protein>
    <recommendedName>
        <fullName evidence="6 12">Dihydropteroate synthase</fullName>
        <shortName evidence="12">DHPS</shortName>
        <ecNumber evidence="5 12">2.5.1.15</ecNumber>
    </recommendedName>
    <alternativeName>
        <fullName evidence="11 12">Dihydropteroate pyrophosphorylase</fullName>
    </alternativeName>
</protein>
<dbReference type="CDD" id="cd00739">
    <property type="entry name" value="DHPS"/>
    <property type="match status" value="1"/>
</dbReference>
<dbReference type="GO" id="GO:0046654">
    <property type="term" value="P:tetrahydrofolate biosynthetic process"/>
    <property type="evidence" value="ECO:0007669"/>
    <property type="project" value="UniProtKB-UniPathway"/>
</dbReference>
<dbReference type="PANTHER" id="PTHR20941:SF1">
    <property type="entry name" value="FOLIC ACID SYNTHESIS PROTEIN FOL1"/>
    <property type="match status" value="1"/>
</dbReference>
<dbReference type="InterPro" id="IPR045031">
    <property type="entry name" value="DHP_synth-like"/>
</dbReference>
<dbReference type="NCBIfam" id="TIGR01496">
    <property type="entry name" value="DHPS"/>
    <property type="match status" value="1"/>
</dbReference>
<name>A0A2W4T841_9GAMM</name>
<evidence type="ECO:0000256" key="9">
    <source>
        <dbReference type="ARBA" id="ARBA00022842"/>
    </source>
</evidence>
<keyword evidence="8 12" id="KW-0479">Metal-binding</keyword>
<sequence length="287" mass="30823">MLLTEKIRTTKPLIMGVLNVTPDSFSDGGLFSDQECALHHAQDMARQGADIIDVGGESTRPGADPTGASAQIARIAPVIKELRHLLPHDTLISVDTSLSEVAEAGLSAGATIINDVTAGRADPSLFGLIAERGVPIVLMHMQGTPRTMQDDPRYRDVVEEVLGFLMERADAAQAAGIRSENIILDPGIGFGKRKDDNLVLLANLNRFAATGYATLLGTSRKRFMGAVCNESRPRELLAATVATTALGVMAGINIFRVHDIRENRQAADVAFAIKQKESLTQRRNDAT</sequence>
<keyword evidence="10 12" id="KW-0289">Folate biosynthesis</keyword>
<dbReference type="Gene3D" id="3.20.20.20">
    <property type="entry name" value="Dihydropteroate synthase-like"/>
    <property type="match status" value="1"/>
</dbReference>
<comment type="cofactor">
    <cofactor evidence="2 12">
        <name>Mg(2+)</name>
        <dbReference type="ChEBI" id="CHEBI:18420"/>
    </cofactor>
</comment>
<dbReference type="Proteomes" id="UP000249396">
    <property type="component" value="Unassembled WGS sequence"/>
</dbReference>
<dbReference type="InterPro" id="IPR006390">
    <property type="entry name" value="DHP_synth_dom"/>
</dbReference>
<comment type="caution">
    <text evidence="14">The sequence shown here is derived from an EMBL/GenBank/DDBJ whole genome shotgun (WGS) entry which is preliminary data.</text>
</comment>
<reference evidence="14 15" key="1">
    <citation type="journal article" date="2018" name="Aquat. Microb. Ecol.">
        <title>Gammaproteobacterial methanotrophs dominate.</title>
        <authorList>
            <person name="Rissanen A.J."/>
            <person name="Saarenheimo J."/>
            <person name="Tiirola M."/>
            <person name="Peura S."/>
            <person name="Aalto S.L."/>
            <person name="Karvinen A."/>
            <person name="Nykanen H."/>
        </authorList>
    </citation>
    <scope>NUCLEOTIDE SEQUENCE [LARGE SCALE GENOMIC DNA]</scope>
    <source>
        <strain evidence="14">AMbin10</strain>
    </source>
</reference>
<evidence type="ECO:0000256" key="5">
    <source>
        <dbReference type="ARBA" id="ARBA00012458"/>
    </source>
</evidence>
<evidence type="ECO:0000256" key="1">
    <source>
        <dbReference type="ARBA" id="ARBA00000012"/>
    </source>
</evidence>
<dbReference type="FunFam" id="3.20.20.20:FF:000006">
    <property type="entry name" value="Dihydropteroate synthase"/>
    <property type="match status" value="1"/>
</dbReference>
<dbReference type="Pfam" id="PF00809">
    <property type="entry name" value="Pterin_bind"/>
    <property type="match status" value="1"/>
</dbReference>
<evidence type="ECO:0000256" key="3">
    <source>
        <dbReference type="ARBA" id="ARBA00004763"/>
    </source>
</evidence>
<organism evidence="14 15">
    <name type="scientific">Candidatus Methylumidiphilus alinenensis</name>
    <dbReference type="NCBI Taxonomy" id="2202197"/>
    <lineage>
        <taxon>Bacteria</taxon>
        <taxon>Pseudomonadati</taxon>
        <taxon>Pseudomonadota</taxon>
        <taxon>Gammaproteobacteria</taxon>
        <taxon>Methylococcales</taxon>
        <taxon>Candidatus Methylumidiphilus</taxon>
    </lineage>
</organism>
<evidence type="ECO:0000313" key="15">
    <source>
        <dbReference type="Proteomes" id="UP000249396"/>
    </source>
</evidence>
<gene>
    <name evidence="14" type="primary">folP</name>
    <name evidence="14" type="ORF">DM484_04485</name>
</gene>
<dbReference type="PROSITE" id="PS00792">
    <property type="entry name" value="DHPS_1"/>
    <property type="match status" value="1"/>
</dbReference>
<dbReference type="SUPFAM" id="SSF51717">
    <property type="entry name" value="Dihydropteroate synthetase-like"/>
    <property type="match status" value="1"/>
</dbReference>
<dbReference type="PROSITE" id="PS00793">
    <property type="entry name" value="DHPS_2"/>
    <property type="match status" value="1"/>
</dbReference>
<evidence type="ECO:0000256" key="2">
    <source>
        <dbReference type="ARBA" id="ARBA00001946"/>
    </source>
</evidence>
<evidence type="ECO:0000256" key="11">
    <source>
        <dbReference type="ARBA" id="ARBA00030193"/>
    </source>
</evidence>
<evidence type="ECO:0000256" key="10">
    <source>
        <dbReference type="ARBA" id="ARBA00022909"/>
    </source>
</evidence>
<evidence type="ECO:0000256" key="6">
    <source>
        <dbReference type="ARBA" id="ARBA00016919"/>
    </source>
</evidence>
<comment type="similarity">
    <text evidence="4 12">Belongs to the DHPS family.</text>
</comment>
<dbReference type="GO" id="GO:0005829">
    <property type="term" value="C:cytosol"/>
    <property type="evidence" value="ECO:0007669"/>
    <property type="project" value="TreeGrafter"/>
</dbReference>
<evidence type="ECO:0000256" key="7">
    <source>
        <dbReference type="ARBA" id="ARBA00022679"/>
    </source>
</evidence>
<evidence type="ECO:0000313" key="14">
    <source>
        <dbReference type="EMBL" id="PZN83430.1"/>
    </source>
</evidence>
<dbReference type="InterPro" id="IPR000489">
    <property type="entry name" value="Pterin-binding_dom"/>
</dbReference>
<dbReference type="InterPro" id="IPR011005">
    <property type="entry name" value="Dihydropteroate_synth-like_sf"/>
</dbReference>
<evidence type="ECO:0000259" key="13">
    <source>
        <dbReference type="PROSITE" id="PS50972"/>
    </source>
</evidence>
<comment type="catalytic activity">
    <reaction evidence="1">
        <text>(7,8-dihydropterin-6-yl)methyl diphosphate + 4-aminobenzoate = 7,8-dihydropteroate + diphosphate</text>
        <dbReference type="Rhea" id="RHEA:19949"/>
        <dbReference type="ChEBI" id="CHEBI:17836"/>
        <dbReference type="ChEBI" id="CHEBI:17839"/>
        <dbReference type="ChEBI" id="CHEBI:33019"/>
        <dbReference type="ChEBI" id="CHEBI:72950"/>
        <dbReference type="EC" id="2.5.1.15"/>
    </reaction>
</comment>
<dbReference type="EMBL" id="QJPH01000187">
    <property type="protein sequence ID" value="PZN83430.1"/>
    <property type="molecule type" value="Genomic_DNA"/>
</dbReference>
<comment type="pathway">
    <text evidence="3 12">Cofactor biosynthesis; tetrahydrofolate biosynthesis; 7,8-dihydrofolate from 2-amino-4-hydroxy-6-hydroxymethyl-7,8-dihydropteridine diphosphate and 4-aminobenzoate: step 1/2.</text>
</comment>
<comment type="function">
    <text evidence="12">Catalyzes the condensation of para-aminobenzoate (pABA) with 6-hydroxymethyl-7,8-dihydropterin diphosphate (DHPt-PP) to form 7,8-dihydropteroate (H2Pte), the immediate precursor of folate derivatives.</text>
</comment>
<feature type="domain" description="Pterin-binding" evidence="13">
    <location>
        <begin position="12"/>
        <end position="268"/>
    </location>
</feature>
<evidence type="ECO:0000256" key="8">
    <source>
        <dbReference type="ARBA" id="ARBA00022723"/>
    </source>
</evidence>
<dbReference type="AlphaFoldDB" id="A0A2W4T841"/>
<dbReference type="GO" id="GO:0046872">
    <property type="term" value="F:metal ion binding"/>
    <property type="evidence" value="ECO:0007669"/>
    <property type="project" value="UniProtKB-KW"/>
</dbReference>
<evidence type="ECO:0000256" key="4">
    <source>
        <dbReference type="ARBA" id="ARBA00009503"/>
    </source>
</evidence>
<dbReference type="PANTHER" id="PTHR20941">
    <property type="entry name" value="FOLATE SYNTHESIS PROTEINS"/>
    <property type="match status" value="1"/>
</dbReference>
<dbReference type="UniPathway" id="UPA00077">
    <property type="reaction ID" value="UER00156"/>
</dbReference>
<accession>A0A2W4T841</accession>
<dbReference type="EC" id="2.5.1.15" evidence="5 12"/>